<dbReference type="Proteomes" id="UP001356170">
    <property type="component" value="Unassembled WGS sequence"/>
</dbReference>
<accession>A0ABU7UZI6</accession>
<dbReference type="InterPro" id="IPR012338">
    <property type="entry name" value="Beta-lactam/transpept-like"/>
</dbReference>
<proteinExistence type="predicted"/>
<feature type="domain" description="Beta-lactamase-related" evidence="2">
    <location>
        <begin position="48"/>
        <end position="394"/>
    </location>
</feature>
<evidence type="ECO:0000256" key="1">
    <source>
        <dbReference type="SAM" id="SignalP"/>
    </source>
</evidence>
<keyword evidence="4" id="KW-0378">Hydrolase</keyword>
<sequence length="547" mass="60055">MLRKSLSVALCSVLLIGAPLSLSAQSSAVTPVAAEQGSAAILPDLAAFDAFIEQTRKQFDVPGVAVAIVKDGRIVLAKGYGVRELGKPDAVNAQTQFAIASNTKAFTAAALAMLADEGKLSFDDRVIDHLPWFRMSDPYVTREMRIKDLLSHRSGLSLGAGDLLYWPTTTYTTQEVAQRLKDVPLSGGFRERYAYDNILFGVAGLVVEQVSGQSFKSFLEQRFFKPLEMNSTVFNSDDLRPGMNTAVGHAKSDWTRLEPVKVMSWHNVSGAGGIYSSVLDLSQWMVAQLRKGQYGSGDQRLFSAKQQQAMWSMLTPINVGTPSVPELLPTKPNFLGYGMGWQLSDYRGQRMVWHTGGWPGQVSRVTLVPDQDLGIVVLTNAEVGAAFNAVTYRALDLMLGTGSTDWNAAYGKAVAKAQANADESWAKHVAKRNVKLKPSLPLSRYEGTYADPWYGDVRLFRDKGKLRIQFSKTPDLLGTLEPWQGDTFIARWDQRWLNGDAFLTFNLDADGQITLATMAAVSPLTDFSFDFQDLRLKPVAADNATAK</sequence>
<gene>
    <name evidence="4" type="ORF">V3390_06575</name>
</gene>
<evidence type="ECO:0000259" key="2">
    <source>
        <dbReference type="Pfam" id="PF00144"/>
    </source>
</evidence>
<dbReference type="InterPro" id="IPR021860">
    <property type="entry name" value="Peptidase_S12_Pab87-rel_C"/>
</dbReference>
<dbReference type="PANTHER" id="PTHR46825">
    <property type="entry name" value="D-ALANYL-D-ALANINE-CARBOXYPEPTIDASE/ENDOPEPTIDASE AMPH"/>
    <property type="match status" value="1"/>
</dbReference>
<protein>
    <submittedName>
        <fullName evidence="4">Serine hydrolase</fullName>
    </submittedName>
</protein>
<comment type="caution">
    <text evidence="4">The sequence shown here is derived from an EMBL/GenBank/DDBJ whole genome shotgun (WGS) entry which is preliminary data.</text>
</comment>
<dbReference type="InterPro" id="IPR001466">
    <property type="entry name" value="Beta-lactam-related"/>
</dbReference>
<evidence type="ECO:0000259" key="3">
    <source>
        <dbReference type="Pfam" id="PF11954"/>
    </source>
</evidence>
<name>A0ABU7UZI6_9GAMM</name>
<keyword evidence="5" id="KW-1185">Reference proteome</keyword>
<organism evidence="4 5">
    <name type="scientific">Aquilutibacter rugosus</name>
    <dbReference type="NCBI Taxonomy" id="3115820"/>
    <lineage>
        <taxon>Bacteria</taxon>
        <taxon>Pseudomonadati</taxon>
        <taxon>Pseudomonadota</taxon>
        <taxon>Gammaproteobacteria</taxon>
        <taxon>Lysobacterales</taxon>
        <taxon>Lysobacteraceae</taxon>
        <taxon>Aquilutibacter</taxon>
    </lineage>
</organism>
<dbReference type="SUPFAM" id="SSF56601">
    <property type="entry name" value="beta-lactamase/transpeptidase-like"/>
    <property type="match status" value="1"/>
</dbReference>
<dbReference type="Gene3D" id="2.40.128.600">
    <property type="match status" value="1"/>
</dbReference>
<feature type="chain" id="PRO_5047299388" evidence="1">
    <location>
        <begin position="25"/>
        <end position="547"/>
    </location>
</feature>
<dbReference type="PANTHER" id="PTHR46825:SF15">
    <property type="entry name" value="BETA-LACTAMASE-RELATED DOMAIN-CONTAINING PROTEIN"/>
    <property type="match status" value="1"/>
</dbReference>
<feature type="domain" description="Peptidase S12 Pab87-related C-terminal" evidence="3">
    <location>
        <begin position="432"/>
        <end position="537"/>
    </location>
</feature>
<reference evidence="4 5" key="1">
    <citation type="submission" date="2024-01" db="EMBL/GenBank/DDBJ databases">
        <title>Novel species of the genus Luteimonas isolated from rivers.</title>
        <authorList>
            <person name="Lu H."/>
        </authorList>
    </citation>
    <scope>NUCLEOTIDE SEQUENCE [LARGE SCALE GENOMIC DNA]</scope>
    <source>
        <strain evidence="4 5">FXH3W</strain>
    </source>
</reference>
<keyword evidence="1" id="KW-0732">Signal</keyword>
<dbReference type="GO" id="GO:0016787">
    <property type="term" value="F:hydrolase activity"/>
    <property type="evidence" value="ECO:0007669"/>
    <property type="project" value="UniProtKB-KW"/>
</dbReference>
<dbReference type="Pfam" id="PF11954">
    <property type="entry name" value="DUF3471"/>
    <property type="match status" value="1"/>
</dbReference>
<dbReference type="Pfam" id="PF00144">
    <property type="entry name" value="Beta-lactamase"/>
    <property type="match status" value="1"/>
</dbReference>
<evidence type="ECO:0000313" key="5">
    <source>
        <dbReference type="Proteomes" id="UP001356170"/>
    </source>
</evidence>
<feature type="signal peptide" evidence="1">
    <location>
        <begin position="1"/>
        <end position="24"/>
    </location>
</feature>
<dbReference type="EMBL" id="JAZHBO010000002">
    <property type="protein sequence ID" value="MEF2155897.1"/>
    <property type="molecule type" value="Genomic_DNA"/>
</dbReference>
<dbReference type="InterPro" id="IPR050491">
    <property type="entry name" value="AmpC-like"/>
</dbReference>
<dbReference type="RefSeq" id="WP_331703882.1">
    <property type="nucleotide sequence ID" value="NZ_JAZHBO010000002.1"/>
</dbReference>
<dbReference type="Gene3D" id="3.40.710.10">
    <property type="entry name" value="DD-peptidase/beta-lactamase superfamily"/>
    <property type="match status" value="1"/>
</dbReference>
<evidence type="ECO:0000313" key="4">
    <source>
        <dbReference type="EMBL" id="MEF2155897.1"/>
    </source>
</evidence>